<dbReference type="Gene3D" id="3.90.25.10">
    <property type="entry name" value="UDP-galactose 4-epimerase, domain 1"/>
    <property type="match status" value="1"/>
</dbReference>
<protein>
    <submittedName>
        <fullName evidence="3">UDP-glucose 4-epimerase</fullName>
        <ecNumber evidence="3">5.1.3.2</ecNumber>
    </submittedName>
</protein>
<feature type="domain" description="NAD(P)-binding" evidence="2">
    <location>
        <begin position="40"/>
        <end position="341"/>
    </location>
</feature>
<dbReference type="Gene3D" id="3.40.50.720">
    <property type="entry name" value="NAD(P)-binding Rossmann-like Domain"/>
    <property type="match status" value="1"/>
</dbReference>
<dbReference type="SUPFAM" id="SSF51735">
    <property type="entry name" value="NAD(P)-binding Rossmann-fold domains"/>
    <property type="match status" value="1"/>
</dbReference>
<dbReference type="InterPro" id="IPR016040">
    <property type="entry name" value="NAD(P)-bd_dom"/>
</dbReference>
<dbReference type="EMBL" id="JACHJL010000013">
    <property type="protein sequence ID" value="MBB5937904.1"/>
    <property type="molecule type" value="Genomic_DNA"/>
</dbReference>
<reference evidence="3 4" key="1">
    <citation type="submission" date="2020-08" db="EMBL/GenBank/DDBJ databases">
        <title>Genomic Encyclopedia of Type Strains, Phase III (KMG-III): the genomes of soil and plant-associated and newly described type strains.</title>
        <authorList>
            <person name="Whitman W."/>
        </authorList>
    </citation>
    <scope>NUCLEOTIDE SEQUENCE [LARGE SCALE GENOMIC DNA]</scope>
    <source>
        <strain evidence="3 4">CECT 8305</strain>
    </source>
</reference>
<evidence type="ECO:0000259" key="2">
    <source>
        <dbReference type="Pfam" id="PF16363"/>
    </source>
</evidence>
<dbReference type="Proteomes" id="UP000588098">
    <property type="component" value="Unassembled WGS sequence"/>
</dbReference>
<keyword evidence="3" id="KW-0413">Isomerase</keyword>
<feature type="region of interest" description="Disordered" evidence="1">
    <location>
        <begin position="1"/>
        <end position="36"/>
    </location>
</feature>
<dbReference type="InterPro" id="IPR036291">
    <property type="entry name" value="NAD(P)-bd_dom_sf"/>
</dbReference>
<evidence type="ECO:0000256" key="1">
    <source>
        <dbReference type="SAM" id="MobiDB-lite"/>
    </source>
</evidence>
<dbReference type="InterPro" id="IPR045869">
    <property type="entry name" value="Arna-like_SDR_e"/>
</dbReference>
<keyword evidence="4" id="KW-1185">Reference proteome</keyword>
<dbReference type="EC" id="5.1.3.2" evidence="3"/>
<dbReference type="PANTHER" id="PTHR43000">
    <property type="entry name" value="DTDP-D-GLUCOSE 4,6-DEHYDRATASE-RELATED"/>
    <property type="match status" value="1"/>
</dbReference>
<dbReference type="GO" id="GO:0016831">
    <property type="term" value="F:carboxy-lyase activity"/>
    <property type="evidence" value="ECO:0007669"/>
    <property type="project" value="InterPro"/>
</dbReference>
<comment type="caution">
    <text evidence="3">The sequence shown here is derived from an EMBL/GenBank/DDBJ whole genome shotgun (WGS) entry which is preliminary data.</text>
</comment>
<gene>
    <name evidence="3" type="ORF">FHS42_004988</name>
</gene>
<evidence type="ECO:0000313" key="3">
    <source>
        <dbReference type="EMBL" id="MBB5937904.1"/>
    </source>
</evidence>
<dbReference type="GO" id="GO:0003978">
    <property type="term" value="F:UDP-glucose 4-epimerase activity"/>
    <property type="evidence" value="ECO:0007669"/>
    <property type="project" value="UniProtKB-EC"/>
</dbReference>
<dbReference type="Pfam" id="PF16363">
    <property type="entry name" value="GDP_Man_Dehyd"/>
    <property type="match status" value="1"/>
</dbReference>
<dbReference type="AlphaFoldDB" id="A0A7W9V1L2"/>
<name>A0A7W9V1L2_9ACTN</name>
<evidence type="ECO:0000313" key="4">
    <source>
        <dbReference type="Proteomes" id="UP000588098"/>
    </source>
</evidence>
<sequence>MSSSPTTPSSATAATPPAAAASPASPASPAGAPGSAPVAVTGAEGFIGSHLVETLVTAGHRVRAMVQYNSFSSFGWLETLPADVLDHVEVVLGDVRDPGSVNGLVAGVDAVYHLAALIAIPYSYRAPHSYVETNITGTLNLLEAVRHQEIPRLVHTSTSETYGTAQTVPITEDHPINTQSPYAASKAGGDRLADSYHASFATPVVTLRPFNTFGPRQSMRAVIPTVIGQVAAGQRTITLGDLRPTRDFSYVKDTAAAFLAVGTAPAEQVVGHTFNAGTGGEISVGELVRLIGKLMDTTIEVHEDAQRIRPADSEVMRLVCDASRLRAATGWAPAHTLEDGLGHTIDFFRDPANLARYKTDLYNV</sequence>
<dbReference type="RefSeq" id="WP_184575211.1">
    <property type="nucleotide sequence ID" value="NZ_JACHJL010000013.1"/>
</dbReference>
<dbReference type="CDD" id="cd05257">
    <property type="entry name" value="Arna_like_SDR_e"/>
    <property type="match status" value="1"/>
</dbReference>
<accession>A0A7W9V1L2</accession>
<organism evidence="3 4">
    <name type="scientific">Streptomyces zagrosensis</name>
    <dbReference type="NCBI Taxonomy" id="1042984"/>
    <lineage>
        <taxon>Bacteria</taxon>
        <taxon>Bacillati</taxon>
        <taxon>Actinomycetota</taxon>
        <taxon>Actinomycetes</taxon>
        <taxon>Kitasatosporales</taxon>
        <taxon>Streptomycetaceae</taxon>
        <taxon>Streptomyces</taxon>
    </lineage>
</organism>
<proteinExistence type="predicted"/>